<keyword evidence="2" id="KW-1185">Reference proteome</keyword>
<evidence type="ECO:0000313" key="2">
    <source>
        <dbReference type="Proteomes" id="UP001157502"/>
    </source>
</evidence>
<evidence type="ECO:0000313" key="1">
    <source>
        <dbReference type="EMBL" id="KAJ7984693.1"/>
    </source>
</evidence>
<proteinExistence type="predicted"/>
<dbReference type="Proteomes" id="UP001157502">
    <property type="component" value="Chromosome 37"/>
</dbReference>
<organism evidence="1 2">
    <name type="scientific">Dallia pectoralis</name>
    <name type="common">Alaska blackfish</name>
    <dbReference type="NCBI Taxonomy" id="75939"/>
    <lineage>
        <taxon>Eukaryota</taxon>
        <taxon>Metazoa</taxon>
        <taxon>Chordata</taxon>
        <taxon>Craniata</taxon>
        <taxon>Vertebrata</taxon>
        <taxon>Euteleostomi</taxon>
        <taxon>Actinopterygii</taxon>
        <taxon>Neopterygii</taxon>
        <taxon>Teleostei</taxon>
        <taxon>Protacanthopterygii</taxon>
        <taxon>Esociformes</taxon>
        <taxon>Umbridae</taxon>
        <taxon>Dallia</taxon>
    </lineage>
</organism>
<protein>
    <submittedName>
        <fullName evidence="1">Uncharacterized protein</fullName>
    </submittedName>
</protein>
<name>A0ACC2F028_DALPE</name>
<comment type="caution">
    <text evidence="1">The sequence shown here is derived from an EMBL/GenBank/DDBJ whole genome shotgun (WGS) entry which is preliminary data.</text>
</comment>
<reference evidence="1" key="1">
    <citation type="submission" date="2021-05" db="EMBL/GenBank/DDBJ databases">
        <authorList>
            <person name="Pan Q."/>
            <person name="Jouanno E."/>
            <person name="Zahm M."/>
            <person name="Klopp C."/>
            <person name="Cabau C."/>
            <person name="Louis A."/>
            <person name="Berthelot C."/>
            <person name="Parey E."/>
            <person name="Roest Crollius H."/>
            <person name="Montfort J."/>
            <person name="Robinson-Rechavi M."/>
            <person name="Bouchez O."/>
            <person name="Lampietro C."/>
            <person name="Lopez Roques C."/>
            <person name="Donnadieu C."/>
            <person name="Postlethwait J."/>
            <person name="Bobe J."/>
            <person name="Dillon D."/>
            <person name="Chandos A."/>
            <person name="von Hippel F."/>
            <person name="Guiguen Y."/>
        </authorList>
    </citation>
    <scope>NUCLEOTIDE SEQUENCE</scope>
    <source>
        <strain evidence="1">YG-Jan2019</strain>
    </source>
</reference>
<dbReference type="EMBL" id="CM055764">
    <property type="protein sequence ID" value="KAJ7984693.1"/>
    <property type="molecule type" value="Genomic_DNA"/>
</dbReference>
<sequence>MSRDPDDVNRLTESTYKNVMEQFNPGLRNLVNLGKNYEKSVAAMTLAGKTYFDAVSKIGETASVSPVSRELGVVLMDISEVHRKVHLELEENFKQFHKEIIAELERKTEMDVKYMTATFKRYQSEHKLKQDSLERSQTDLKKLRRKSQGKQATKYEIKENEYLENISSRQSEMQKFIAEGCREALLEEKRRFCFLVDKHCMFSYHVASFHEKAKELLALKLPSWQDKCSDATKVPDTVMSMIDGLRTPVSGTPESSPLPGRYNKNNGDMRNPPPAPQLKAQISPLANMFNQDVPRTSITSTSTSDLNSGFQGLKPSISYQDSLDGGVSPAVSLGSGLNITRKPRVRTIFPHTAGNNDTLLSFDESDIIVLLIQEEKDGWLYGELEKNQQRGWFPSSYCRPYNEPLVTNSLESSVRSLNVASFPEQEEEELVLLPPPDYSDRTNSSPVISAFTPSSKSTVPLPNGVGKAPFLGGGNPFATVKLRPTVTNDRSAPITPWHTVYEKEPKVLTMPVSLLWAVDVYGRVYSLSTGGQQWEQCCDALLEFKRVTAVQQCCWGIACDHNIYLNVHACDVPIRYQEEAYENQRWNPVDNFSDRLLPSDRWQWSDITGLEHRTQDSFLLPSTNWEWEGPWYIDENFGGEPTEKGGWTYALDFPATYTIDKKWNSCVRRRRWIRYRRYQTTDTWAKIPSEGQSGPLPDPFNDISCGGWEISEEPRGRLSLWAVSLQGKVWFRAGIHHHTPEGSSWEEVSLPGEVVQISCGPADLVWAVLWEGQLIVREGITRDCPQGSSWVVVESPNPEVGAIHVAVGVNVVWAVTKDNKVWFRRGINSHNPCGSGWIGMVGEMVMINVGLNDQVWAISREERAVYFRQGVTSSELSGKAWKAVNVPRDGDIRPNSSTSTNSLHSAGCFFSGEVQAQSVTSEDSDTEAGPQRALHEVVASLSSPPPVTPPIDPEVPKPRIPKVTSDSFISEMLSDCELKQEVAAPPSIPEEEEAEAKPILPAPVLSPSVCGGPGAQWSTVDLEEAQTVSGRGDSADTCSLSSVATYQLGLEGLYGHDEHPLWAWVSGSGCAVDGHTQLNWFNSVTAMTSSIQSMTSSISPAQTAAWRKQILEQLSERSKREIDRFKHYEQAVEQSVWVKKGMMQWWRDWKPHKWVDVRFALEQFSGPEGHKDGIVFLYYNFNVEKKYLHAFINEVTILVPVLNDSKHTFAIYTAERTKQRWPIRLASATEQEMHDWLALLTVSCCDARGVQEPPSKQAIWSVTCKGDIFVSEPCPSLEACPYPTPCDQMFWRQVGGHLRLVECNSLGVVWGVGYDHTAWVYSGGYGGGFLQGLASSSDNIYTQTDVKSVCIYENQRWNPVTGYTSRGLPTDRYMWSDATGLHECTKTNTKPPSPHWIWVTDWAIDYGVSGGTDREGWQYAADFPASYHGYKTLKDFVRRRRWARKCKLTTTGPWQEVPPIPLSDVTILPCGDQGCAEQIPLWAISNKGDVLCRLGVNLLTPAGTSWLHVGTDQPFKSISIGGANQVWAIARDGSVFYRGSVSIQNPAGDCWYHIPSPAGQKLKQVSVGRTSVFTVDEHGNLWYRQGLTPGYPQGSSWEHISNNVRKVSVGPLDQVWIIADKVQGSHSLSCGTVCHRLGVQPVEPKGQAWDYGIGGGWDHITVRGNDIEAPRIRMPSLTEPLRPPPQPAAPSLLGNTAENRSSVQC</sequence>
<gene>
    <name evidence="1" type="ORF">DPEC_G00357400</name>
</gene>
<accession>A0ACC2F028</accession>